<dbReference type="CDD" id="cd20404">
    <property type="entry name" value="Tudor_Agenet_AtEML-like"/>
    <property type="match status" value="1"/>
</dbReference>
<keyword evidence="10" id="KW-1185">Reference proteome</keyword>
<comment type="subcellular location">
    <subcellularLocation>
        <location evidence="1">Nucleus</location>
    </subcellularLocation>
</comment>
<evidence type="ECO:0000256" key="2">
    <source>
        <dbReference type="ARBA" id="ARBA00022618"/>
    </source>
</evidence>
<feature type="region of interest" description="Disordered" evidence="8">
    <location>
        <begin position="271"/>
        <end position="291"/>
    </location>
</feature>
<dbReference type="GO" id="GO:0035825">
    <property type="term" value="P:homologous recombination"/>
    <property type="evidence" value="ECO:0007669"/>
    <property type="project" value="UniProtKB-ARBA"/>
</dbReference>
<accession>A0ABD3J6R9</accession>
<dbReference type="AlphaFoldDB" id="A0ABD3J6R9"/>
<dbReference type="GO" id="GO:0006281">
    <property type="term" value="P:DNA repair"/>
    <property type="evidence" value="ECO:0007669"/>
    <property type="project" value="UniProtKB-KW"/>
</dbReference>
<dbReference type="GO" id="GO:0007064">
    <property type="term" value="P:mitotic sister chromatid cohesion"/>
    <property type="evidence" value="ECO:0007669"/>
    <property type="project" value="UniProtKB-ARBA"/>
</dbReference>
<protein>
    <submittedName>
        <fullName evidence="9">Uncharacterized protein</fullName>
    </submittedName>
</protein>
<dbReference type="PANTHER" id="PTHR12663:SF3">
    <property type="entry name" value="SISTER CHROMATID COHESION PROTEIN PDS5 HOMOLOG C"/>
    <property type="match status" value="1"/>
</dbReference>
<keyword evidence="4" id="KW-0498">Mitosis</keyword>
<evidence type="ECO:0000256" key="6">
    <source>
        <dbReference type="ARBA" id="ARBA00023242"/>
    </source>
</evidence>
<evidence type="ECO:0000256" key="4">
    <source>
        <dbReference type="ARBA" id="ARBA00022776"/>
    </source>
</evidence>
<keyword evidence="5" id="KW-0234">DNA repair</keyword>
<dbReference type="SUPFAM" id="SSF63748">
    <property type="entry name" value="Tudor/PWWP/MBT"/>
    <property type="match status" value="1"/>
</dbReference>
<comment type="caution">
    <text evidence="9">The sequence shown here is derived from an EMBL/GenBank/DDBJ whole genome shotgun (WGS) entry which is preliminary data.</text>
</comment>
<gene>
    <name evidence="9" type="ORF">ACJRO7_005898</name>
</gene>
<name>A0ABD3J6R9_EUCGL</name>
<dbReference type="PANTHER" id="PTHR12663">
    <property type="entry name" value="ANDROGEN INDUCED INHIBITOR OF PROLIFERATION AS3 / PDS5-RELATED"/>
    <property type="match status" value="1"/>
</dbReference>
<evidence type="ECO:0000313" key="9">
    <source>
        <dbReference type="EMBL" id="KAL3721148.1"/>
    </source>
</evidence>
<evidence type="ECO:0000256" key="7">
    <source>
        <dbReference type="ARBA" id="ARBA00023306"/>
    </source>
</evidence>
<dbReference type="EMBL" id="JBJKBG010000010">
    <property type="protein sequence ID" value="KAL3721148.1"/>
    <property type="molecule type" value="Genomic_DNA"/>
</dbReference>
<dbReference type="InterPro" id="IPR039776">
    <property type="entry name" value="Pds5"/>
</dbReference>
<dbReference type="Gene3D" id="2.30.30.140">
    <property type="match status" value="1"/>
</dbReference>
<proteinExistence type="predicted"/>
<evidence type="ECO:0000256" key="3">
    <source>
        <dbReference type="ARBA" id="ARBA00022763"/>
    </source>
</evidence>
<dbReference type="Proteomes" id="UP001634007">
    <property type="component" value="Unassembled WGS sequence"/>
</dbReference>
<evidence type="ECO:0000256" key="8">
    <source>
        <dbReference type="SAM" id="MobiDB-lite"/>
    </source>
</evidence>
<reference evidence="9 10" key="1">
    <citation type="submission" date="2024-11" db="EMBL/GenBank/DDBJ databases">
        <title>Chromosome-level genome assembly of Eucalyptus globulus Labill. provides insights into its genome evolution.</title>
        <authorList>
            <person name="Li X."/>
        </authorList>
    </citation>
    <scope>NUCLEOTIDE SEQUENCE [LARGE SCALE GENOMIC DNA]</scope>
    <source>
        <strain evidence="9">CL2024</strain>
        <tissue evidence="9">Fresh tender leaves</tissue>
    </source>
</reference>
<keyword evidence="6" id="KW-0539">Nucleus</keyword>
<organism evidence="9 10">
    <name type="scientific">Eucalyptus globulus</name>
    <name type="common">Tasmanian blue gum</name>
    <dbReference type="NCBI Taxonomy" id="34317"/>
    <lineage>
        <taxon>Eukaryota</taxon>
        <taxon>Viridiplantae</taxon>
        <taxon>Streptophyta</taxon>
        <taxon>Embryophyta</taxon>
        <taxon>Tracheophyta</taxon>
        <taxon>Spermatophyta</taxon>
        <taxon>Magnoliopsida</taxon>
        <taxon>eudicotyledons</taxon>
        <taxon>Gunneridae</taxon>
        <taxon>Pentapetalae</taxon>
        <taxon>rosids</taxon>
        <taxon>malvids</taxon>
        <taxon>Myrtales</taxon>
        <taxon>Myrtaceae</taxon>
        <taxon>Myrtoideae</taxon>
        <taxon>Eucalypteae</taxon>
        <taxon>Eucalyptus</taxon>
    </lineage>
</organism>
<evidence type="ECO:0000256" key="1">
    <source>
        <dbReference type="ARBA" id="ARBA00004123"/>
    </source>
</evidence>
<keyword evidence="7" id="KW-0131">Cell cycle</keyword>
<sequence length="455" mass="51440">MKGLIAESLFKHCNEDVRVTVASCLSEILRIASPVQPYNDDQMKEIFQLIAEALSKLSQPSTRCYEKALSILETIARVKACLLMLDLECEAQILHMCQHFWVFTRSNQSADECWAVEQIMADILAERDDISSDLLIHLLASVLEENEKVAPSSWKLGEKLISDFAAKLRPSGSPEHGIADILDSRGSILPKKREPKPNSLMRPEEGYDLSWPYREGQTTKEPHKRRISLRRADLSATPTVSRINRRTTMQSNVETVRAEAALLPVDLGDKRMKLPTKKGNNTSKGTSKDSEVLADGSIGRRIKVWWPLDEMFYDGLIQSYDPLMKKHKVLYDDGDKETLNLEKERWDFIEDDLPVEHRHVADNPKPITSPVILRYKKGSGKKSESPRKIPIEQNVERAEASSRFPKVEVPHFGSQNVGRDESSDDESTVLITVVVDLEMIPGNIARGFENNEVLP</sequence>
<dbReference type="InterPro" id="IPR016024">
    <property type="entry name" value="ARM-type_fold"/>
</dbReference>
<evidence type="ECO:0000313" key="10">
    <source>
        <dbReference type="Proteomes" id="UP001634007"/>
    </source>
</evidence>
<dbReference type="GO" id="GO:0005634">
    <property type="term" value="C:nucleus"/>
    <property type="evidence" value="ECO:0007669"/>
    <property type="project" value="UniProtKB-SubCell"/>
</dbReference>
<feature type="region of interest" description="Disordered" evidence="8">
    <location>
        <begin position="186"/>
        <end position="205"/>
    </location>
</feature>
<keyword evidence="3" id="KW-0227">DNA damage</keyword>
<keyword evidence="2" id="KW-0132">Cell division</keyword>
<dbReference type="SUPFAM" id="SSF48371">
    <property type="entry name" value="ARM repeat"/>
    <property type="match status" value="1"/>
</dbReference>
<dbReference type="GO" id="GO:0051301">
    <property type="term" value="P:cell division"/>
    <property type="evidence" value="ECO:0007669"/>
    <property type="project" value="UniProtKB-KW"/>
</dbReference>
<evidence type="ECO:0000256" key="5">
    <source>
        <dbReference type="ARBA" id="ARBA00023204"/>
    </source>
</evidence>
<dbReference type="Pfam" id="PF20168">
    <property type="entry name" value="PDS5"/>
    <property type="match status" value="1"/>
</dbReference>